<dbReference type="InterPro" id="IPR052509">
    <property type="entry name" value="Metal_resp_DNA-bind_regulator"/>
</dbReference>
<dbReference type="AlphaFoldDB" id="A0A4Z1CYJ8"/>
<comment type="caution">
    <text evidence="2">The sequence shown here is derived from an EMBL/GenBank/DDBJ whole genome shotgun (WGS) entry which is preliminary data.</text>
</comment>
<evidence type="ECO:0000259" key="1">
    <source>
        <dbReference type="Pfam" id="PF03551"/>
    </source>
</evidence>
<reference evidence="2 3" key="1">
    <citation type="submission" date="2019-04" db="EMBL/GenBank/DDBJ databases">
        <title>Streptomyces sp. nov. Bv016 isolated from bark of Buahinia variegata.</title>
        <authorList>
            <person name="Kanchanasin P."/>
            <person name="Tanasupawat S."/>
            <person name="Yuki M."/>
            <person name="Kudo T."/>
        </authorList>
    </citation>
    <scope>NUCLEOTIDE SEQUENCE [LARGE SCALE GENOMIC DNA]</scope>
    <source>
        <strain evidence="2 3">JCM 4765</strain>
    </source>
</reference>
<dbReference type="Pfam" id="PF03551">
    <property type="entry name" value="PadR"/>
    <property type="match status" value="1"/>
</dbReference>
<dbReference type="InterPro" id="IPR005149">
    <property type="entry name" value="Tscrpt_reg_PadR_N"/>
</dbReference>
<accession>A0A4Z1CYJ8</accession>
<dbReference type="PANTHER" id="PTHR33169:SF13">
    <property type="entry name" value="PADR-FAMILY TRANSCRIPTIONAL REGULATOR"/>
    <property type="match status" value="1"/>
</dbReference>
<dbReference type="PANTHER" id="PTHR33169">
    <property type="entry name" value="PADR-FAMILY TRANSCRIPTIONAL REGULATOR"/>
    <property type="match status" value="1"/>
</dbReference>
<dbReference type="RefSeq" id="WP_135794464.1">
    <property type="nucleotide sequence ID" value="NZ_JBEPFF010000018.1"/>
</dbReference>
<dbReference type="Gene3D" id="1.10.10.10">
    <property type="entry name" value="Winged helix-like DNA-binding domain superfamily/Winged helix DNA-binding domain"/>
    <property type="match status" value="1"/>
</dbReference>
<sequence length="107" mass="11611">MTNQRRSEGLARFGEPGALVLLSLSDGPKHGYAITADVKEQTGVQLGPGTLYGSLSKLVDRGLIVALPSEERRRPYEITPAGREALAAHLESWSRVVSTGRRRLGWA</sequence>
<dbReference type="SUPFAM" id="SSF46785">
    <property type="entry name" value="Winged helix' DNA-binding domain"/>
    <property type="match status" value="1"/>
</dbReference>
<dbReference type="Proteomes" id="UP000298513">
    <property type="component" value="Unassembled WGS sequence"/>
</dbReference>
<dbReference type="InterPro" id="IPR036388">
    <property type="entry name" value="WH-like_DNA-bd_sf"/>
</dbReference>
<proteinExistence type="predicted"/>
<evidence type="ECO:0000313" key="3">
    <source>
        <dbReference type="Proteomes" id="UP000298513"/>
    </source>
</evidence>
<dbReference type="InterPro" id="IPR036390">
    <property type="entry name" value="WH_DNA-bd_sf"/>
</dbReference>
<organism evidence="2 3">
    <name type="scientific">Streptomyces griseoluteus</name>
    <dbReference type="NCBI Taxonomy" id="29306"/>
    <lineage>
        <taxon>Bacteria</taxon>
        <taxon>Bacillati</taxon>
        <taxon>Actinomycetota</taxon>
        <taxon>Actinomycetes</taxon>
        <taxon>Kitasatosporales</taxon>
        <taxon>Streptomycetaceae</taxon>
        <taxon>Streptomyces</taxon>
    </lineage>
</organism>
<name>A0A4Z1CYJ8_STRGP</name>
<gene>
    <name evidence="2" type="ORF">E5082_30495</name>
</gene>
<dbReference type="EMBL" id="SRRU01000015">
    <property type="protein sequence ID" value="TGN74412.1"/>
    <property type="molecule type" value="Genomic_DNA"/>
</dbReference>
<keyword evidence="3" id="KW-1185">Reference proteome</keyword>
<feature type="domain" description="Transcription regulator PadR N-terminal" evidence="1">
    <location>
        <begin position="20"/>
        <end position="87"/>
    </location>
</feature>
<evidence type="ECO:0000313" key="2">
    <source>
        <dbReference type="EMBL" id="TGN74412.1"/>
    </source>
</evidence>
<protein>
    <submittedName>
        <fullName evidence="2">PadR family transcriptional regulator</fullName>
    </submittedName>
</protein>